<proteinExistence type="predicted"/>
<dbReference type="InterPro" id="IPR029056">
    <property type="entry name" value="Ribokinase-like"/>
</dbReference>
<dbReference type="NCBIfam" id="NF005491">
    <property type="entry name" value="PRK07105.1"/>
    <property type="match status" value="1"/>
</dbReference>
<dbReference type="GO" id="GO:0005524">
    <property type="term" value="F:ATP binding"/>
    <property type="evidence" value="ECO:0007669"/>
    <property type="project" value="UniProtKB-KW"/>
</dbReference>
<evidence type="ECO:0000256" key="2">
    <source>
        <dbReference type="ARBA" id="ARBA00022679"/>
    </source>
</evidence>
<dbReference type="OrthoDB" id="9800808at2"/>
<dbReference type="Pfam" id="PF08543">
    <property type="entry name" value="Phos_pyr_kin"/>
    <property type="match status" value="1"/>
</dbReference>
<keyword evidence="2" id="KW-0808">Transferase</keyword>
<reference evidence="7 8" key="1">
    <citation type="journal article" date="2015" name="Genome Announc.">
        <title>Expanding the biotechnology potential of lactobacilli through comparative genomics of 213 strains and associated genera.</title>
        <authorList>
            <person name="Sun Z."/>
            <person name="Harris H.M."/>
            <person name="McCann A."/>
            <person name="Guo C."/>
            <person name="Argimon S."/>
            <person name="Zhang W."/>
            <person name="Yang X."/>
            <person name="Jeffery I.B."/>
            <person name="Cooney J.C."/>
            <person name="Kagawa T.F."/>
            <person name="Liu W."/>
            <person name="Song Y."/>
            <person name="Salvetti E."/>
            <person name="Wrobel A."/>
            <person name="Rasinkangas P."/>
            <person name="Parkhill J."/>
            <person name="Rea M.C."/>
            <person name="O'Sullivan O."/>
            <person name="Ritari J."/>
            <person name="Douillard F.P."/>
            <person name="Paul Ross R."/>
            <person name="Yang R."/>
            <person name="Briner A.E."/>
            <person name="Felis G.E."/>
            <person name="de Vos W.M."/>
            <person name="Barrangou R."/>
            <person name="Klaenhammer T.R."/>
            <person name="Caufield P.W."/>
            <person name="Cui Y."/>
            <person name="Zhang H."/>
            <person name="O'Toole P.W."/>
        </authorList>
    </citation>
    <scope>NUCLEOTIDE SEQUENCE [LARGE SCALE GENOMIC DNA]</scope>
    <source>
        <strain evidence="7 8">NBRC 103219</strain>
    </source>
</reference>
<evidence type="ECO:0000313" key="7">
    <source>
        <dbReference type="EMBL" id="KRO01693.1"/>
    </source>
</evidence>
<feature type="domain" description="Pyridoxamine kinase/Phosphomethylpyrimidine kinase" evidence="6">
    <location>
        <begin position="96"/>
        <end position="251"/>
    </location>
</feature>
<evidence type="ECO:0000313" key="8">
    <source>
        <dbReference type="Proteomes" id="UP000051886"/>
    </source>
</evidence>
<keyword evidence="8" id="KW-1185">Reference proteome</keyword>
<dbReference type="InterPro" id="IPR013749">
    <property type="entry name" value="PM/HMP-P_kinase-1"/>
</dbReference>
<sequence>MQKNILVSQDLSCYGQVSLQSALPLLSSSGANVSVLPTALLSTHTGGFKDNTYLDLTSEMAAIVSHWQKLDLHFDGAYLGYLGLSPLQYLYKNLSTLLKNNALVLIDPVMGDNGQLYSGFDETYVTAMKKIVSQAQILTPNLTEAAFLLDEPDLITGGIPAAKIALDKLREQYQIPTILITGIALTDQQIAVVGNNGKQIWTEIRPRFPTSHFGTGDIFAAALFTGLMYDLSAKKACSAAMDLLQTAILQRQKSTDIDARIGLNYSVALPDFLNHITQGEKHDKRQ</sequence>
<keyword evidence="3" id="KW-0547">Nucleotide-binding</keyword>
<dbReference type="PATRIC" id="fig|449659.4.peg.2068"/>
<dbReference type="GO" id="GO:0009443">
    <property type="term" value="P:pyridoxal 5'-phosphate salvage"/>
    <property type="evidence" value="ECO:0007669"/>
    <property type="project" value="InterPro"/>
</dbReference>
<keyword evidence="5" id="KW-0067">ATP-binding</keyword>
<dbReference type="Proteomes" id="UP000051886">
    <property type="component" value="Unassembled WGS sequence"/>
</dbReference>
<dbReference type="SUPFAM" id="SSF53613">
    <property type="entry name" value="Ribokinase-like"/>
    <property type="match status" value="1"/>
</dbReference>
<evidence type="ECO:0000256" key="3">
    <source>
        <dbReference type="ARBA" id="ARBA00022741"/>
    </source>
</evidence>
<dbReference type="EMBL" id="JQCN01000006">
    <property type="protein sequence ID" value="KRO01693.1"/>
    <property type="molecule type" value="Genomic_DNA"/>
</dbReference>
<dbReference type="PANTHER" id="PTHR10534">
    <property type="entry name" value="PYRIDOXAL KINASE"/>
    <property type="match status" value="1"/>
</dbReference>
<dbReference type="PANTHER" id="PTHR10534:SF2">
    <property type="entry name" value="PYRIDOXAL KINASE"/>
    <property type="match status" value="1"/>
</dbReference>
<organism evidence="7 8">
    <name type="scientific">Ligilactobacillus pobuzihii</name>
    <dbReference type="NCBI Taxonomy" id="449659"/>
    <lineage>
        <taxon>Bacteria</taxon>
        <taxon>Bacillati</taxon>
        <taxon>Bacillota</taxon>
        <taxon>Bacilli</taxon>
        <taxon>Lactobacillales</taxon>
        <taxon>Lactobacillaceae</taxon>
        <taxon>Ligilactobacillus</taxon>
    </lineage>
</organism>
<evidence type="ECO:0000259" key="6">
    <source>
        <dbReference type="Pfam" id="PF08543"/>
    </source>
</evidence>
<protein>
    <recommendedName>
        <fullName evidence="1">pyridoxal kinase</fullName>
        <ecNumber evidence="1">2.7.1.35</ecNumber>
    </recommendedName>
</protein>
<dbReference type="EC" id="2.7.1.35" evidence="1"/>
<name>A0A0R2LR95_9LACO</name>
<keyword evidence="4 7" id="KW-0418">Kinase</keyword>
<dbReference type="AlphaFoldDB" id="A0A0R2LR95"/>
<comment type="caution">
    <text evidence="7">The sequence shown here is derived from an EMBL/GenBank/DDBJ whole genome shotgun (WGS) entry which is preliminary data.</text>
</comment>
<gene>
    <name evidence="7" type="ORF">IV66_GL002016</name>
</gene>
<dbReference type="RefSeq" id="WP_017867947.1">
    <property type="nucleotide sequence ID" value="NZ_BJYB01000019.1"/>
</dbReference>
<dbReference type="Gene3D" id="3.40.1190.20">
    <property type="match status" value="1"/>
</dbReference>
<evidence type="ECO:0000256" key="5">
    <source>
        <dbReference type="ARBA" id="ARBA00022840"/>
    </source>
</evidence>
<dbReference type="GO" id="GO:0005829">
    <property type="term" value="C:cytosol"/>
    <property type="evidence" value="ECO:0007669"/>
    <property type="project" value="TreeGrafter"/>
</dbReference>
<dbReference type="GO" id="GO:0008478">
    <property type="term" value="F:pyridoxal kinase activity"/>
    <property type="evidence" value="ECO:0007669"/>
    <property type="project" value="UniProtKB-EC"/>
</dbReference>
<dbReference type="InterPro" id="IPR004625">
    <property type="entry name" value="PyrdxlKinase"/>
</dbReference>
<accession>A0A0R2LR95</accession>
<dbReference type="STRING" id="449659.IV66_GL002016"/>
<evidence type="ECO:0000256" key="4">
    <source>
        <dbReference type="ARBA" id="ARBA00022777"/>
    </source>
</evidence>
<evidence type="ECO:0000256" key="1">
    <source>
        <dbReference type="ARBA" id="ARBA00012104"/>
    </source>
</evidence>